<dbReference type="EMBL" id="JBHTIB010000012">
    <property type="protein sequence ID" value="MFD0836293.1"/>
    <property type="molecule type" value="Genomic_DNA"/>
</dbReference>
<dbReference type="SUPFAM" id="SSF75005">
    <property type="entry name" value="Arabinanase/levansucrase/invertase"/>
    <property type="match status" value="1"/>
</dbReference>
<evidence type="ECO:0000256" key="2">
    <source>
        <dbReference type="ARBA" id="ARBA00023277"/>
    </source>
</evidence>
<name>A0ABW3BU49_9FLAO</name>
<keyword evidence="5" id="KW-1185">Reference proteome</keyword>
<comment type="caution">
    <text evidence="4">The sequence shown here is derived from an EMBL/GenBank/DDBJ whole genome shotgun (WGS) entry which is preliminary data.</text>
</comment>
<feature type="domain" description="Glucosamine inositolphosphorylceramide transferase 1 N-terminal" evidence="3">
    <location>
        <begin position="249"/>
        <end position="455"/>
    </location>
</feature>
<dbReference type="RefSeq" id="WP_379942227.1">
    <property type="nucleotide sequence ID" value="NZ_JBHTIB010000012.1"/>
</dbReference>
<organism evidence="4 5">
    <name type="scientific">Mariniflexile aquimaris</name>
    <dbReference type="NCBI Taxonomy" id="881009"/>
    <lineage>
        <taxon>Bacteria</taxon>
        <taxon>Pseudomonadati</taxon>
        <taxon>Bacteroidota</taxon>
        <taxon>Flavobacteriia</taxon>
        <taxon>Flavobacteriales</taxon>
        <taxon>Flavobacteriaceae</taxon>
        <taxon>Mariniflexile</taxon>
    </lineage>
</organism>
<dbReference type="Proteomes" id="UP001597011">
    <property type="component" value="Unassembled WGS sequence"/>
</dbReference>
<dbReference type="InterPro" id="IPR052176">
    <property type="entry name" value="Glycosyl_Hydrlase_43_Enz"/>
</dbReference>
<evidence type="ECO:0000313" key="4">
    <source>
        <dbReference type="EMBL" id="MFD0836293.1"/>
    </source>
</evidence>
<keyword evidence="2" id="KW-0119">Carbohydrate metabolism</keyword>
<gene>
    <name evidence="4" type="ORF">ACFQ0I_10985</name>
</gene>
<proteinExistence type="predicted"/>
<dbReference type="InterPro" id="IPR056442">
    <property type="entry name" value="GINT1_N"/>
</dbReference>
<dbReference type="Gene3D" id="2.115.10.20">
    <property type="entry name" value="Glycosyl hydrolase domain, family 43"/>
    <property type="match status" value="1"/>
</dbReference>
<evidence type="ECO:0000256" key="1">
    <source>
        <dbReference type="ARBA" id="ARBA00022651"/>
    </source>
</evidence>
<reference evidence="5" key="1">
    <citation type="journal article" date="2019" name="Int. J. Syst. Evol. Microbiol.">
        <title>The Global Catalogue of Microorganisms (GCM) 10K type strain sequencing project: providing services to taxonomists for standard genome sequencing and annotation.</title>
        <authorList>
            <consortium name="The Broad Institute Genomics Platform"/>
            <consortium name="The Broad Institute Genome Sequencing Center for Infectious Disease"/>
            <person name="Wu L."/>
            <person name="Ma J."/>
        </authorList>
    </citation>
    <scope>NUCLEOTIDE SEQUENCE [LARGE SCALE GENOMIC DNA]</scope>
    <source>
        <strain evidence="5">CCUG 60529</strain>
    </source>
</reference>
<dbReference type="PANTHER" id="PTHR43772">
    <property type="entry name" value="ENDO-1,4-BETA-XYLANASE"/>
    <property type="match status" value="1"/>
</dbReference>
<protein>
    <recommendedName>
        <fullName evidence="3">Glucosamine inositolphosphorylceramide transferase 1 N-terminal domain-containing protein</fullName>
    </recommendedName>
</protein>
<dbReference type="InterPro" id="IPR023296">
    <property type="entry name" value="Glyco_hydro_beta-prop_sf"/>
</dbReference>
<dbReference type="Pfam" id="PF24793">
    <property type="entry name" value="GINT1_N"/>
    <property type="match status" value="1"/>
</dbReference>
<accession>A0ABW3BU49</accession>
<dbReference type="PANTHER" id="PTHR43772:SF2">
    <property type="entry name" value="PUTATIVE (AFU_ORTHOLOGUE AFUA_2G04480)-RELATED"/>
    <property type="match status" value="1"/>
</dbReference>
<evidence type="ECO:0000313" key="5">
    <source>
        <dbReference type="Proteomes" id="UP001597011"/>
    </source>
</evidence>
<evidence type="ECO:0000259" key="3">
    <source>
        <dbReference type="Pfam" id="PF24793"/>
    </source>
</evidence>
<keyword evidence="1" id="KW-0624">Polysaccharide degradation</keyword>
<keyword evidence="1" id="KW-0858">Xylan degradation</keyword>
<sequence length="484" mass="57655">MTIAFVINSEKIDFYLFKCLEYIHTEIENVKITLYFEEPIKKNEFKFNWFVKLVDSKFNNFRYDAFNSIEKNDLTKKLNVKIVTKIDELKIHDIIILENKYVNVSHLKKFTKLGFITLYLSEKLVINDLLFKKYIRLIILYQDINSTEWSVIGLEMLKKEKGIKNCLTKLSFYFAIYLAKILRQNTLDKHYNKIKPQSNDFINQFLLTLYYLKLASIILKRKFSKSRLNWKIGIEHNDEIKFLKQPQHSFWADPFIIKHKNEYIIYFEELKKNGIGRISCLVLDSDFNILKKREIIDKDYHLSFPNVFKVENNYFMIPESSQTNSLQLYECIKFPFEWEFKMNLISDIKLLDAIWIFHDNMYWILANKIDGFEHENNERLYIYYSKDLFSNKWTPHSNNPVITNASLARNAGQIYLSNNKMYRISQNCSETYGGNLVVNEITELTINKYSEIKMNEILPPNGILGKHTMNSCDDVTVVDLLFKE</sequence>